<dbReference type="InterPro" id="IPR000182">
    <property type="entry name" value="GNAT_dom"/>
</dbReference>
<accession>A0A7W5CFK8</accession>
<comment type="caution">
    <text evidence="2">The sequence shown here is derived from an EMBL/GenBank/DDBJ whole genome shotgun (WGS) entry which is preliminary data.</text>
</comment>
<keyword evidence="2" id="KW-0808">Transferase</keyword>
<dbReference type="PROSITE" id="PS51186">
    <property type="entry name" value="GNAT"/>
    <property type="match status" value="1"/>
</dbReference>
<organism evidence="2 3">
    <name type="scientific">Paenibacillus endophyticus</name>
    <dbReference type="NCBI Taxonomy" id="1294268"/>
    <lineage>
        <taxon>Bacteria</taxon>
        <taxon>Bacillati</taxon>
        <taxon>Bacillota</taxon>
        <taxon>Bacilli</taxon>
        <taxon>Bacillales</taxon>
        <taxon>Paenibacillaceae</taxon>
        <taxon>Paenibacillus</taxon>
    </lineage>
</organism>
<evidence type="ECO:0000313" key="3">
    <source>
        <dbReference type="Proteomes" id="UP000518605"/>
    </source>
</evidence>
<dbReference type="GO" id="GO:0016747">
    <property type="term" value="F:acyltransferase activity, transferring groups other than amino-acyl groups"/>
    <property type="evidence" value="ECO:0007669"/>
    <property type="project" value="InterPro"/>
</dbReference>
<evidence type="ECO:0000259" key="1">
    <source>
        <dbReference type="PROSITE" id="PS51186"/>
    </source>
</evidence>
<dbReference type="EMBL" id="JACHXW010000031">
    <property type="protein sequence ID" value="MBB3155989.1"/>
    <property type="molecule type" value="Genomic_DNA"/>
</dbReference>
<dbReference type="SUPFAM" id="SSF55729">
    <property type="entry name" value="Acyl-CoA N-acyltransferases (Nat)"/>
    <property type="match status" value="1"/>
</dbReference>
<dbReference type="Proteomes" id="UP000518605">
    <property type="component" value="Unassembled WGS sequence"/>
</dbReference>
<keyword evidence="3" id="KW-1185">Reference proteome</keyword>
<dbReference type="RefSeq" id="WP_246432044.1">
    <property type="nucleotide sequence ID" value="NZ_CBCSLB010000037.1"/>
</dbReference>
<evidence type="ECO:0000313" key="2">
    <source>
        <dbReference type="EMBL" id="MBB3155989.1"/>
    </source>
</evidence>
<dbReference type="InterPro" id="IPR016181">
    <property type="entry name" value="Acyl_CoA_acyltransferase"/>
</dbReference>
<proteinExistence type="predicted"/>
<dbReference type="Pfam" id="PF00583">
    <property type="entry name" value="Acetyltransf_1"/>
    <property type="match status" value="1"/>
</dbReference>
<gene>
    <name evidence="2" type="ORF">FHS16_006105</name>
</gene>
<reference evidence="2 3" key="1">
    <citation type="submission" date="2020-08" db="EMBL/GenBank/DDBJ databases">
        <title>Genomic Encyclopedia of Type Strains, Phase III (KMG-III): the genomes of soil and plant-associated and newly described type strains.</title>
        <authorList>
            <person name="Whitman W."/>
        </authorList>
    </citation>
    <scope>NUCLEOTIDE SEQUENCE [LARGE SCALE GENOMIC DNA]</scope>
    <source>
        <strain evidence="2 3">CECT 8234</strain>
    </source>
</reference>
<name>A0A7W5CFK8_9BACL</name>
<feature type="domain" description="N-acetyltransferase" evidence="1">
    <location>
        <begin position="17"/>
        <end position="168"/>
    </location>
</feature>
<sequence length="173" mass="19545">MTSNQSSHHYNREILDMTIHPLEISHAMEICSWRYEAPFHCYNWPAWEHMKKDEIEFGDSVLRASQYAAVLDNQLGLMGFAQFFPIAGVTRLGLGLRPDLCSRGLGPAFTKLIVSEAMRRTPNNEIDLEVIARNTRAIRAYQQAGFRITDTYSRATPAGFAECHCMVYGIAGT</sequence>
<dbReference type="AlphaFoldDB" id="A0A7W5CFK8"/>
<protein>
    <submittedName>
        <fullName evidence="2">RimJ/RimL family protein N-acetyltransferase</fullName>
    </submittedName>
</protein>
<dbReference type="Gene3D" id="3.40.630.30">
    <property type="match status" value="1"/>
</dbReference>